<evidence type="ECO:0000256" key="7">
    <source>
        <dbReference type="ARBA" id="ARBA00022692"/>
    </source>
</evidence>
<evidence type="ECO:0000259" key="16">
    <source>
        <dbReference type="PROSITE" id="PS50885"/>
    </source>
</evidence>
<organism evidence="17 18">
    <name type="scientific">Paenibacillus agilis</name>
    <dbReference type="NCBI Taxonomy" id="3020863"/>
    <lineage>
        <taxon>Bacteria</taxon>
        <taxon>Bacillati</taxon>
        <taxon>Bacillota</taxon>
        <taxon>Bacilli</taxon>
        <taxon>Bacillales</taxon>
        <taxon>Paenibacillaceae</taxon>
        <taxon>Paenibacillus</taxon>
    </lineage>
</organism>
<evidence type="ECO:0000256" key="3">
    <source>
        <dbReference type="ARBA" id="ARBA00012438"/>
    </source>
</evidence>
<feature type="domain" description="HAMP" evidence="16">
    <location>
        <begin position="189"/>
        <end position="241"/>
    </location>
</feature>
<keyword evidence="7 14" id="KW-0812">Transmembrane</keyword>
<dbReference type="EC" id="2.7.13.3" evidence="3"/>
<dbReference type="Gene3D" id="3.30.565.10">
    <property type="entry name" value="Histidine kinase-like ATPase, C-terminal domain"/>
    <property type="match status" value="1"/>
</dbReference>
<evidence type="ECO:0000256" key="12">
    <source>
        <dbReference type="ARBA" id="ARBA00023012"/>
    </source>
</evidence>
<feature type="transmembrane region" description="Helical" evidence="14">
    <location>
        <begin position="168"/>
        <end position="188"/>
    </location>
</feature>
<evidence type="ECO:0000313" key="18">
    <source>
        <dbReference type="Proteomes" id="UP000318102"/>
    </source>
</evidence>
<dbReference type="CDD" id="cd00082">
    <property type="entry name" value="HisKA"/>
    <property type="match status" value="1"/>
</dbReference>
<dbReference type="InterPro" id="IPR036890">
    <property type="entry name" value="HATPase_C_sf"/>
</dbReference>
<evidence type="ECO:0000256" key="14">
    <source>
        <dbReference type="SAM" id="Phobius"/>
    </source>
</evidence>
<keyword evidence="5" id="KW-0597">Phosphoprotein</keyword>
<keyword evidence="9 17" id="KW-0418">Kinase</keyword>
<dbReference type="GO" id="GO:0005886">
    <property type="term" value="C:plasma membrane"/>
    <property type="evidence" value="ECO:0007669"/>
    <property type="project" value="UniProtKB-SubCell"/>
</dbReference>
<dbReference type="GO" id="GO:0005524">
    <property type="term" value="F:ATP binding"/>
    <property type="evidence" value="ECO:0007669"/>
    <property type="project" value="UniProtKB-KW"/>
</dbReference>
<dbReference type="PANTHER" id="PTHR45528:SF1">
    <property type="entry name" value="SENSOR HISTIDINE KINASE CPXA"/>
    <property type="match status" value="1"/>
</dbReference>
<dbReference type="SUPFAM" id="SSF158472">
    <property type="entry name" value="HAMP domain-like"/>
    <property type="match status" value="1"/>
</dbReference>
<keyword evidence="11 14" id="KW-1133">Transmembrane helix</keyword>
<dbReference type="Pfam" id="PF02518">
    <property type="entry name" value="HATPase_c"/>
    <property type="match status" value="1"/>
</dbReference>
<evidence type="ECO:0000313" key="17">
    <source>
        <dbReference type="EMBL" id="TVX93880.1"/>
    </source>
</evidence>
<dbReference type="InterPro" id="IPR003660">
    <property type="entry name" value="HAMP_dom"/>
</dbReference>
<dbReference type="Pfam" id="PF00672">
    <property type="entry name" value="HAMP"/>
    <property type="match status" value="1"/>
</dbReference>
<keyword evidence="18" id="KW-1185">Reference proteome</keyword>
<dbReference type="InterPro" id="IPR036097">
    <property type="entry name" value="HisK_dim/P_sf"/>
</dbReference>
<dbReference type="Gene3D" id="1.10.287.130">
    <property type="match status" value="1"/>
</dbReference>
<evidence type="ECO:0000256" key="1">
    <source>
        <dbReference type="ARBA" id="ARBA00000085"/>
    </source>
</evidence>
<dbReference type="Proteomes" id="UP000318102">
    <property type="component" value="Unassembled WGS sequence"/>
</dbReference>
<dbReference type="OrthoDB" id="9813151at2"/>
<dbReference type="InterPro" id="IPR050398">
    <property type="entry name" value="HssS/ArlS-like"/>
</dbReference>
<dbReference type="SMART" id="SM00387">
    <property type="entry name" value="HATPase_c"/>
    <property type="match status" value="1"/>
</dbReference>
<dbReference type="CDD" id="cd06225">
    <property type="entry name" value="HAMP"/>
    <property type="match status" value="1"/>
</dbReference>
<dbReference type="InterPro" id="IPR003594">
    <property type="entry name" value="HATPase_dom"/>
</dbReference>
<comment type="caution">
    <text evidence="17">The sequence shown here is derived from an EMBL/GenBank/DDBJ whole genome shotgun (WGS) entry which is preliminary data.</text>
</comment>
<evidence type="ECO:0000259" key="15">
    <source>
        <dbReference type="PROSITE" id="PS50109"/>
    </source>
</evidence>
<evidence type="ECO:0000256" key="11">
    <source>
        <dbReference type="ARBA" id="ARBA00022989"/>
    </source>
</evidence>
<accession>A0A559J1W8</accession>
<proteinExistence type="predicted"/>
<comment type="subcellular location">
    <subcellularLocation>
        <location evidence="2">Cell membrane</location>
        <topology evidence="2">Multi-pass membrane protein</topology>
    </subcellularLocation>
</comment>
<dbReference type="FunFam" id="3.30.565.10:FF:000006">
    <property type="entry name" value="Sensor histidine kinase WalK"/>
    <property type="match status" value="1"/>
</dbReference>
<evidence type="ECO:0000256" key="2">
    <source>
        <dbReference type="ARBA" id="ARBA00004651"/>
    </source>
</evidence>
<dbReference type="RefSeq" id="WP_144990795.1">
    <property type="nucleotide sequence ID" value="NZ_VNJK01000001.1"/>
</dbReference>
<evidence type="ECO:0000256" key="8">
    <source>
        <dbReference type="ARBA" id="ARBA00022741"/>
    </source>
</evidence>
<dbReference type="GO" id="GO:0000155">
    <property type="term" value="F:phosphorelay sensor kinase activity"/>
    <property type="evidence" value="ECO:0007669"/>
    <property type="project" value="InterPro"/>
</dbReference>
<keyword evidence="13 14" id="KW-0472">Membrane</keyword>
<dbReference type="CDD" id="cd16922">
    <property type="entry name" value="HATPase_EvgS-ArcB-TorS-like"/>
    <property type="match status" value="1"/>
</dbReference>
<dbReference type="InterPro" id="IPR004358">
    <property type="entry name" value="Sig_transdc_His_kin-like_C"/>
</dbReference>
<evidence type="ECO:0000256" key="9">
    <source>
        <dbReference type="ARBA" id="ARBA00022777"/>
    </source>
</evidence>
<evidence type="ECO:0000256" key="13">
    <source>
        <dbReference type="ARBA" id="ARBA00023136"/>
    </source>
</evidence>
<dbReference type="InterPro" id="IPR003661">
    <property type="entry name" value="HisK_dim/P_dom"/>
</dbReference>
<dbReference type="SUPFAM" id="SSF47384">
    <property type="entry name" value="Homodimeric domain of signal transducing histidine kinase"/>
    <property type="match status" value="1"/>
</dbReference>
<keyword evidence="8" id="KW-0547">Nucleotide-binding</keyword>
<dbReference type="PANTHER" id="PTHR45528">
    <property type="entry name" value="SENSOR HISTIDINE KINASE CPXA"/>
    <property type="match status" value="1"/>
</dbReference>
<reference evidence="17 18" key="1">
    <citation type="submission" date="2019-07" db="EMBL/GenBank/DDBJ databases">
        <authorList>
            <person name="Kim J."/>
        </authorList>
    </citation>
    <scope>NUCLEOTIDE SEQUENCE [LARGE SCALE GENOMIC DNA]</scope>
    <source>
        <strain evidence="17 18">N4</strain>
    </source>
</reference>
<dbReference type="SMART" id="SM00304">
    <property type="entry name" value="HAMP"/>
    <property type="match status" value="1"/>
</dbReference>
<dbReference type="Pfam" id="PF00512">
    <property type="entry name" value="HisKA"/>
    <property type="match status" value="1"/>
</dbReference>
<evidence type="ECO:0000256" key="5">
    <source>
        <dbReference type="ARBA" id="ARBA00022553"/>
    </source>
</evidence>
<gene>
    <name evidence="17" type="ORF">FPZ44_12940</name>
</gene>
<keyword evidence="4" id="KW-1003">Cell membrane</keyword>
<feature type="domain" description="Histidine kinase" evidence="15">
    <location>
        <begin position="249"/>
        <end position="466"/>
    </location>
</feature>
<dbReference type="PRINTS" id="PR00344">
    <property type="entry name" value="BCTRLSENSOR"/>
</dbReference>
<evidence type="ECO:0000256" key="4">
    <source>
        <dbReference type="ARBA" id="ARBA00022475"/>
    </source>
</evidence>
<dbReference type="FunFam" id="1.10.287.130:FF:000008">
    <property type="entry name" value="Two-component sensor histidine kinase"/>
    <property type="match status" value="1"/>
</dbReference>
<sequence>MPKVLLMRNRIDLKIGISIMSVFLLLFLPTAWLMDRLVISHTYQQKHKEMNELALHFVSMINNDTTLKMDALETMADFTRVTLFVLDSRGTVTANSKHHHEINPVFLTDEYIRTLQAGNQLEKNITLDGTSYTLTGVPMITNGNLRGSIVILNSLSDTEELLQSHRQILYLAVIAIMTAAAGIIYWLSRRISKPMRQMADATRAIAEGQLETRVEVHSDDEVGSLAHAINHMAEELKRYRDSRNEFIANISHELKTPVTYLEGYAQVIRQGWYETEEEKQQYIGIIADEAKRLNRIIQDLFDLTKMEEGQLSILSEQVDMNVICQSCLFKVQHKAEQKGLQLQLFPAEPHPYIWGDPVRLEQIMLNLLDNAIRYTKAGNVSIRVTTRTDHIHLTITDTGQGIPSDELSYVFERFYRVEKSRSRQYGGSGLGLAIAAKLVDMHQATIDVQSQESIGTTFTLTFPRLIP</sequence>
<evidence type="ECO:0000256" key="6">
    <source>
        <dbReference type="ARBA" id="ARBA00022679"/>
    </source>
</evidence>
<dbReference type="PROSITE" id="PS50109">
    <property type="entry name" value="HIS_KIN"/>
    <property type="match status" value="1"/>
</dbReference>
<protein>
    <recommendedName>
        <fullName evidence="3">histidine kinase</fullName>
        <ecNumber evidence="3">2.7.13.3</ecNumber>
    </recommendedName>
</protein>
<dbReference type="Gene3D" id="6.10.340.10">
    <property type="match status" value="1"/>
</dbReference>
<keyword evidence="6" id="KW-0808">Transferase</keyword>
<dbReference type="SUPFAM" id="SSF55874">
    <property type="entry name" value="ATPase domain of HSP90 chaperone/DNA topoisomerase II/histidine kinase"/>
    <property type="match status" value="1"/>
</dbReference>
<evidence type="ECO:0000256" key="10">
    <source>
        <dbReference type="ARBA" id="ARBA00022840"/>
    </source>
</evidence>
<dbReference type="AlphaFoldDB" id="A0A559J1W8"/>
<dbReference type="SMART" id="SM00388">
    <property type="entry name" value="HisKA"/>
    <property type="match status" value="1"/>
</dbReference>
<dbReference type="PROSITE" id="PS50885">
    <property type="entry name" value="HAMP"/>
    <property type="match status" value="1"/>
</dbReference>
<keyword evidence="10" id="KW-0067">ATP-binding</keyword>
<dbReference type="InterPro" id="IPR005467">
    <property type="entry name" value="His_kinase_dom"/>
</dbReference>
<keyword evidence="12" id="KW-0902">Two-component regulatory system</keyword>
<name>A0A559J1W8_9BACL</name>
<dbReference type="EMBL" id="VNJK01000001">
    <property type="protein sequence ID" value="TVX93880.1"/>
    <property type="molecule type" value="Genomic_DNA"/>
</dbReference>
<comment type="catalytic activity">
    <reaction evidence="1">
        <text>ATP + protein L-histidine = ADP + protein N-phospho-L-histidine.</text>
        <dbReference type="EC" id="2.7.13.3"/>
    </reaction>
</comment>